<comment type="subcellular location">
    <subcellularLocation>
        <location evidence="1">Cell inner membrane</location>
        <topology evidence="1">Single-pass membrane protein</topology>
    </subcellularLocation>
</comment>
<dbReference type="Gene3D" id="3.55.40.10">
    <property type="entry name" value="minor pseudopilin epsh domain"/>
    <property type="match status" value="1"/>
</dbReference>
<evidence type="ECO:0000259" key="12">
    <source>
        <dbReference type="Pfam" id="PF12019"/>
    </source>
</evidence>
<evidence type="ECO:0000256" key="11">
    <source>
        <dbReference type="SAM" id="Phobius"/>
    </source>
</evidence>
<evidence type="ECO:0000256" key="7">
    <source>
        <dbReference type="ARBA" id="ARBA00022989"/>
    </source>
</evidence>
<keyword evidence="3" id="KW-1003">Cell membrane</keyword>
<feature type="transmembrane region" description="Helical" evidence="11">
    <location>
        <begin position="7"/>
        <end position="29"/>
    </location>
</feature>
<gene>
    <name evidence="13" type="ORF">MSZNOR_2993</name>
</gene>
<dbReference type="RefSeq" id="WP_026611214.1">
    <property type="nucleotide sequence ID" value="NZ_OX458333.1"/>
</dbReference>
<accession>A0ABM9I429</accession>
<keyword evidence="8 11" id="KW-0472">Membrane</keyword>
<keyword evidence="7 11" id="KW-1133">Transmembrane helix</keyword>
<evidence type="ECO:0000256" key="2">
    <source>
        <dbReference type="ARBA" id="ARBA00021549"/>
    </source>
</evidence>
<keyword evidence="6 11" id="KW-0812">Transmembrane</keyword>
<dbReference type="SUPFAM" id="SSF54523">
    <property type="entry name" value="Pili subunits"/>
    <property type="match status" value="1"/>
</dbReference>
<keyword evidence="14" id="KW-1185">Reference proteome</keyword>
<evidence type="ECO:0000256" key="1">
    <source>
        <dbReference type="ARBA" id="ARBA00004377"/>
    </source>
</evidence>
<dbReference type="Pfam" id="PF12019">
    <property type="entry name" value="GspH"/>
    <property type="match status" value="1"/>
</dbReference>
<evidence type="ECO:0000256" key="8">
    <source>
        <dbReference type="ARBA" id="ARBA00023136"/>
    </source>
</evidence>
<keyword evidence="5" id="KW-0997">Cell inner membrane</keyword>
<sequence length="188" mass="19552">MKTDHEIGFTLIELMVTLAVAAIVVTVGVPSFQEMVRNNRLATQANQLVSALNLARSEAIKRGARVTVCKTGDPNAAEPSCSATADWQQGFIVFVDNTHLAGNSKGVIDEPDERIRVFGALTGSTLRGGDNFAEGISYLASGVSEGIKAGGAKGLADGTFTLCSSGEGRAIVIGPTGRVRVAAEVKEC</sequence>
<evidence type="ECO:0000256" key="3">
    <source>
        <dbReference type="ARBA" id="ARBA00022475"/>
    </source>
</evidence>
<evidence type="ECO:0000256" key="5">
    <source>
        <dbReference type="ARBA" id="ARBA00022519"/>
    </source>
</evidence>
<reference evidence="13 14" key="1">
    <citation type="submission" date="2023-03" db="EMBL/GenBank/DDBJ databases">
        <authorList>
            <person name="Pearce D."/>
        </authorList>
    </citation>
    <scope>NUCLEOTIDE SEQUENCE [LARGE SCALE GENOMIC DNA]</scope>
    <source>
        <strain evidence="13">Msz</strain>
    </source>
</reference>
<evidence type="ECO:0000256" key="10">
    <source>
        <dbReference type="ARBA" id="ARBA00030775"/>
    </source>
</evidence>
<dbReference type="InterPro" id="IPR012902">
    <property type="entry name" value="N_methyl_site"/>
</dbReference>
<organism evidence="13 14">
    <name type="scientific">Methylocaldum szegediense</name>
    <dbReference type="NCBI Taxonomy" id="73780"/>
    <lineage>
        <taxon>Bacteria</taxon>
        <taxon>Pseudomonadati</taxon>
        <taxon>Pseudomonadota</taxon>
        <taxon>Gammaproteobacteria</taxon>
        <taxon>Methylococcales</taxon>
        <taxon>Methylococcaceae</taxon>
        <taxon>Methylocaldum</taxon>
    </lineage>
</organism>
<dbReference type="EMBL" id="OX458333">
    <property type="protein sequence ID" value="CAI8877151.1"/>
    <property type="molecule type" value="Genomic_DNA"/>
</dbReference>
<dbReference type="Pfam" id="PF07963">
    <property type="entry name" value="N_methyl"/>
    <property type="match status" value="1"/>
</dbReference>
<protein>
    <recommendedName>
        <fullName evidence="2">Type II secretion system protein H</fullName>
    </recommendedName>
    <alternativeName>
        <fullName evidence="10">General secretion pathway protein H</fullName>
    </alternativeName>
</protein>
<evidence type="ECO:0000256" key="4">
    <source>
        <dbReference type="ARBA" id="ARBA00022481"/>
    </source>
</evidence>
<evidence type="ECO:0000256" key="6">
    <source>
        <dbReference type="ARBA" id="ARBA00022692"/>
    </source>
</evidence>
<keyword evidence="4" id="KW-0488">Methylation</keyword>
<feature type="domain" description="General secretion pathway GspH" evidence="12">
    <location>
        <begin position="44"/>
        <end position="177"/>
    </location>
</feature>
<proteinExistence type="inferred from homology"/>
<evidence type="ECO:0000313" key="14">
    <source>
        <dbReference type="Proteomes" id="UP001162030"/>
    </source>
</evidence>
<dbReference type="InterPro" id="IPR045584">
    <property type="entry name" value="Pilin-like"/>
</dbReference>
<comment type="similarity">
    <text evidence="9">Belongs to the GSP H family.</text>
</comment>
<evidence type="ECO:0000313" key="13">
    <source>
        <dbReference type="EMBL" id="CAI8877151.1"/>
    </source>
</evidence>
<dbReference type="InterPro" id="IPR022346">
    <property type="entry name" value="T2SS_GspH"/>
</dbReference>
<name>A0ABM9I429_9GAMM</name>
<dbReference type="NCBIfam" id="TIGR02532">
    <property type="entry name" value="IV_pilin_GFxxxE"/>
    <property type="match status" value="1"/>
</dbReference>
<evidence type="ECO:0000256" key="9">
    <source>
        <dbReference type="ARBA" id="ARBA00025772"/>
    </source>
</evidence>
<dbReference type="Proteomes" id="UP001162030">
    <property type="component" value="Chromosome"/>
</dbReference>